<keyword evidence="2" id="KW-0413">Isomerase</keyword>
<dbReference type="RefSeq" id="WP_138660956.1">
    <property type="nucleotide sequence ID" value="NZ_VANS01000001.1"/>
</dbReference>
<keyword evidence="3" id="KW-0119">Carbohydrate metabolism</keyword>
<comment type="caution">
    <text evidence="4">The sequence shown here is derived from an EMBL/GenBank/DDBJ whole genome shotgun (WGS) entry which is preliminary data.</text>
</comment>
<evidence type="ECO:0000313" key="5">
    <source>
        <dbReference type="Proteomes" id="UP000309550"/>
    </source>
</evidence>
<accession>A0A5S3PK32</accession>
<dbReference type="CDD" id="cd09019">
    <property type="entry name" value="galactose_mutarotase_like"/>
    <property type="match status" value="1"/>
</dbReference>
<evidence type="ECO:0000256" key="2">
    <source>
        <dbReference type="ARBA" id="ARBA00023235"/>
    </source>
</evidence>
<dbReference type="InterPro" id="IPR014718">
    <property type="entry name" value="GH-type_carb-bd"/>
</dbReference>
<reference evidence="4 5" key="1">
    <citation type="submission" date="2019-05" db="EMBL/GenBank/DDBJ databases">
        <title>Sulfitobacter sabulilitoris sp. nov., isolated from a marine sand.</title>
        <authorList>
            <person name="Yoon J.-H."/>
        </authorList>
    </citation>
    <scope>NUCLEOTIDE SEQUENCE [LARGE SCALE GENOMIC DNA]</scope>
    <source>
        <strain evidence="4 5">HSMS-29</strain>
    </source>
</reference>
<evidence type="ECO:0000313" key="4">
    <source>
        <dbReference type="EMBL" id="TMM54784.1"/>
    </source>
</evidence>
<evidence type="ECO:0000256" key="1">
    <source>
        <dbReference type="ARBA" id="ARBA00006206"/>
    </source>
</evidence>
<dbReference type="Gene3D" id="2.70.98.10">
    <property type="match status" value="1"/>
</dbReference>
<dbReference type="Proteomes" id="UP000309550">
    <property type="component" value="Unassembled WGS sequence"/>
</dbReference>
<keyword evidence="5" id="KW-1185">Reference proteome</keyword>
<evidence type="ECO:0000256" key="3">
    <source>
        <dbReference type="ARBA" id="ARBA00023277"/>
    </source>
</evidence>
<dbReference type="OrthoDB" id="9779408at2"/>
<dbReference type="Pfam" id="PF01263">
    <property type="entry name" value="Aldose_epim"/>
    <property type="match status" value="1"/>
</dbReference>
<proteinExistence type="inferred from homology"/>
<dbReference type="GO" id="GO:0006006">
    <property type="term" value="P:glucose metabolic process"/>
    <property type="evidence" value="ECO:0007669"/>
    <property type="project" value="TreeGrafter"/>
</dbReference>
<name>A0A5S3PK32_9RHOB</name>
<dbReference type="EMBL" id="VANS01000001">
    <property type="protein sequence ID" value="TMM54784.1"/>
    <property type="molecule type" value="Genomic_DNA"/>
</dbReference>
<protein>
    <submittedName>
        <fullName evidence="4">Galactose mutarotase</fullName>
    </submittedName>
</protein>
<dbReference type="GO" id="GO:0030246">
    <property type="term" value="F:carbohydrate binding"/>
    <property type="evidence" value="ECO:0007669"/>
    <property type="project" value="InterPro"/>
</dbReference>
<dbReference type="InterPro" id="IPR008183">
    <property type="entry name" value="Aldose_1/G6P_1-epimerase"/>
</dbReference>
<gene>
    <name evidence="4" type="ORF">FDT80_04175</name>
</gene>
<dbReference type="GO" id="GO:0033499">
    <property type="term" value="P:galactose catabolic process via UDP-galactose, Leloir pathway"/>
    <property type="evidence" value="ECO:0007669"/>
    <property type="project" value="TreeGrafter"/>
</dbReference>
<dbReference type="InterPro" id="IPR011013">
    <property type="entry name" value="Gal_mutarotase_sf_dom"/>
</dbReference>
<organism evidence="4 5">
    <name type="scientific">Sulfitobacter sabulilitoris</name>
    <dbReference type="NCBI Taxonomy" id="2562655"/>
    <lineage>
        <taxon>Bacteria</taxon>
        <taxon>Pseudomonadati</taxon>
        <taxon>Pseudomonadota</taxon>
        <taxon>Alphaproteobacteria</taxon>
        <taxon>Rhodobacterales</taxon>
        <taxon>Roseobacteraceae</taxon>
        <taxon>Sulfitobacter</taxon>
    </lineage>
</organism>
<sequence>MAPRPHPSYIVLTSDALEAWIYPRGATLAALYWHDLPHSVVLGFADPARLARHAIYAGAIVGPVANRVAGGKVRIDGRTWQMDRNEGRNTLHSARTGLHARDWTVTRQSRDAVTLEIALAHGEGGLPGARRIEARYALGPHGTLDLRIDAQTDRPTVMAPAHHPYWALDGAPTVADHRLEVFADTWLPTDAAMLPTGRIAPVAGSNYDFRAPRPVPTDRVLDANLCLFTARRTPARPAATLVGGTGLRLRIDTTEPGLQVYNGAGLPPAAETLLSGQRLGPFAAIALEPQHWPDASHHAGFPCIALTPDAPYHQHTLYRLSR</sequence>
<comment type="similarity">
    <text evidence="1">Belongs to the aldose epimerase family.</text>
</comment>
<dbReference type="PANTHER" id="PTHR10091">
    <property type="entry name" value="ALDOSE-1-EPIMERASE"/>
    <property type="match status" value="1"/>
</dbReference>
<dbReference type="InterPro" id="IPR047215">
    <property type="entry name" value="Galactose_mutarotase-like"/>
</dbReference>
<dbReference type="PANTHER" id="PTHR10091:SF49">
    <property type="entry name" value="ALDOSE 1-EPIMERASE"/>
    <property type="match status" value="1"/>
</dbReference>
<dbReference type="SUPFAM" id="SSF74650">
    <property type="entry name" value="Galactose mutarotase-like"/>
    <property type="match status" value="1"/>
</dbReference>
<dbReference type="GO" id="GO:0004034">
    <property type="term" value="F:aldose 1-epimerase activity"/>
    <property type="evidence" value="ECO:0007669"/>
    <property type="project" value="TreeGrafter"/>
</dbReference>
<dbReference type="AlphaFoldDB" id="A0A5S3PK32"/>